<evidence type="ECO:0000313" key="4">
    <source>
        <dbReference type="EMBL" id="KAF9731728.1"/>
    </source>
</evidence>
<name>A0A9P6GAU9_9PLEO</name>
<proteinExistence type="inferred from homology"/>
<evidence type="ECO:0000259" key="3">
    <source>
        <dbReference type="Pfam" id="PF07110"/>
    </source>
</evidence>
<sequence length="230" mass="25017">MRSSALAFSVLSFLSLSAALRSFPCDTDTETCTPSLPDFTNCSPSVSSDGKQCPHAYTFSEYAPGTYTNRDSNRQPYFRFMILFTMNPALCEEQANEHWKTVHADLTLAMKDTGVLIERYVQFHADAASREAIRSFVDTGSVNADLGQQEVAPYDGIAEFHAKDAGSVLKFIGNAFGDPVIGKDQNYFVDGAVKLRVMAGYDTLIYGSGIKTSGGTDGVLPGDPRFNNNS</sequence>
<dbReference type="InterPro" id="IPR011008">
    <property type="entry name" value="Dimeric_a/b-barrel"/>
</dbReference>
<evidence type="ECO:0000256" key="2">
    <source>
        <dbReference type="SAM" id="SignalP"/>
    </source>
</evidence>
<keyword evidence="5" id="KW-1185">Reference proteome</keyword>
<accession>A0A9P6GAU9</accession>
<evidence type="ECO:0000256" key="1">
    <source>
        <dbReference type="ARBA" id="ARBA00005986"/>
    </source>
</evidence>
<evidence type="ECO:0000313" key="5">
    <source>
        <dbReference type="Proteomes" id="UP000756921"/>
    </source>
</evidence>
<dbReference type="EMBL" id="WJXW01000012">
    <property type="protein sequence ID" value="KAF9731728.1"/>
    <property type="molecule type" value="Genomic_DNA"/>
</dbReference>
<dbReference type="InterPro" id="IPR009799">
    <property type="entry name" value="EthD_dom"/>
</dbReference>
<dbReference type="AlphaFoldDB" id="A0A9P6GAU9"/>
<feature type="domain" description="EthD" evidence="3">
    <location>
        <begin position="88"/>
        <end position="191"/>
    </location>
</feature>
<keyword evidence="2" id="KW-0732">Signal</keyword>
<dbReference type="Proteomes" id="UP000756921">
    <property type="component" value="Unassembled WGS sequence"/>
</dbReference>
<dbReference type="Pfam" id="PF07110">
    <property type="entry name" value="EthD"/>
    <property type="match status" value="1"/>
</dbReference>
<reference evidence="4" key="1">
    <citation type="journal article" date="2020" name="Mol. Plant Microbe Interact.">
        <title>Genome Sequence of the Biocontrol Agent Coniothyrium minitans strain Conio (IMI 134523).</title>
        <authorList>
            <person name="Patel D."/>
            <person name="Shittu T.A."/>
            <person name="Baroncelli R."/>
            <person name="Muthumeenakshi S."/>
            <person name="Osborne T.H."/>
            <person name="Janganan T.K."/>
            <person name="Sreenivasaprasad S."/>
        </authorList>
    </citation>
    <scope>NUCLEOTIDE SEQUENCE</scope>
    <source>
        <strain evidence="4">Conio</strain>
    </source>
</reference>
<dbReference type="GO" id="GO:0016491">
    <property type="term" value="F:oxidoreductase activity"/>
    <property type="evidence" value="ECO:0007669"/>
    <property type="project" value="InterPro"/>
</dbReference>
<feature type="chain" id="PRO_5040465646" description="EthD domain-containing protein" evidence="2">
    <location>
        <begin position="20"/>
        <end position="230"/>
    </location>
</feature>
<gene>
    <name evidence="4" type="ORF">PMIN01_10745</name>
</gene>
<organism evidence="4 5">
    <name type="scientific">Paraphaeosphaeria minitans</name>
    <dbReference type="NCBI Taxonomy" id="565426"/>
    <lineage>
        <taxon>Eukaryota</taxon>
        <taxon>Fungi</taxon>
        <taxon>Dikarya</taxon>
        <taxon>Ascomycota</taxon>
        <taxon>Pezizomycotina</taxon>
        <taxon>Dothideomycetes</taxon>
        <taxon>Pleosporomycetidae</taxon>
        <taxon>Pleosporales</taxon>
        <taxon>Massarineae</taxon>
        <taxon>Didymosphaeriaceae</taxon>
        <taxon>Paraphaeosphaeria</taxon>
    </lineage>
</organism>
<feature type="signal peptide" evidence="2">
    <location>
        <begin position="1"/>
        <end position="19"/>
    </location>
</feature>
<comment type="caution">
    <text evidence="4">The sequence shown here is derived from an EMBL/GenBank/DDBJ whole genome shotgun (WGS) entry which is preliminary data.</text>
</comment>
<comment type="similarity">
    <text evidence="1">Belongs to the tpcK family.</text>
</comment>
<dbReference type="OrthoDB" id="3454835at2759"/>
<dbReference type="Gene3D" id="3.30.70.100">
    <property type="match status" value="1"/>
</dbReference>
<dbReference type="SUPFAM" id="SSF54909">
    <property type="entry name" value="Dimeric alpha+beta barrel"/>
    <property type="match status" value="1"/>
</dbReference>
<protein>
    <recommendedName>
        <fullName evidence="3">EthD domain-containing protein</fullName>
    </recommendedName>
</protein>